<feature type="transmembrane region" description="Helical" evidence="12">
    <location>
        <begin position="50"/>
        <end position="70"/>
    </location>
</feature>
<dbReference type="InterPro" id="IPR020846">
    <property type="entry name" value="MFS_dom"/>
</dbReference>
<dbReference type="GO" id="GO:0005886">
    <property type="term" value="C:plasma membrane"/>
    <property type="evidence" value="ECO:0007669"/>
    <property type="project" value="UniProtKB-SubCell"/>
</dbReference>
<sequence>MTPTHTKKQKRDLFWFPVALVLFEFAVYIGNDLVQPAMLTITHEFKVDDSWVASSMSLYILGGALLMWLIGPLSDRYGRRRVMLAGTLYYALTNLLILFSVNIESFMLMRLLQGVSHCFIGAVGYVSIQEAFRESTAIKVMALMANIALIAPLLGPLAGAALISYLSWHWGFILIASITCLSLIGLFRHMPETVDLGAPKEPIRSVLDHYKTTLRNRKFMQLALFSPIIGLPMLVWIGLSPVFLVKDLGLDNLGYAKSQIPIFACLILGNLALARVSGKVPLGQTVHHALPLVFLGGLSLLLAGLLPAFTLAGLIVGMSLLSFAQGLSFAVLYRLTLLASQAPKGVVAGAMSLIMMFMSAISIEAFKWLYVSAHLPWLCFACAVLAGIYALLTRPVMRLAMQKNDPA</sequence>
<evidence type="ECO:0000256" key="11">
    <source>
        <dbReference type="ARBA" id="ARBA00040126"/>
    </source>
</evidence>
<dbReference type="SUPFAM" id="SSF103473">
    <property type="entry name" value="MFS general substrate transporter"/>
    <property type="match status" value="1"/>
</dbReference>
<keyword evidence="5" id="KW-0997">Cell inner membrane</keyword>
<evidence type="ECO:0000256" key="5">
    <source>
        <dbReference type="ARBA" id="ARBA00022519"/>
    </source>
</evidence>
<dbReference type="GO" id="GO:1990961">
    <property type="term" value="P:xenobiotic detoxification by transmembrane export across the plasma membrane"/>
    <property type="evidence" value="ECO:0007669"/>
    <property type="project" value="TreeGrafter"/>
</dbReference>
<feature type="transmembrane region" description="Helical" evidence="12">
    <location>
        <begin position="259"/>
        <end position="277"/>
    </location>
</feature>
<evidence type="ECO:0000256" key="7">
    <source>
        <dbReference type="ARBA" id="ARBA00022989"/>
    </source>
</evidence>
<dbReference type="PANTHER" id="PTHR23502:SF43">
    <property type="entry name" value="MULTIDRUG TRANSPORTER MDFA"/>
    <property type="match status" value="1"/>
</dbReference>
<dbReference type="PANTHER" id="PTHR23502">
    <property type="entry name" value="MAJOR FACILITATOR SUPERFAMILY"/>
    <property type="match status" value="1"/>
</dbReference>
<dbReference type="PROSITE" id="PS50850">
    <property type="entry name" value="MFS"/>
    <property type="match status" value="1"/>
</dbReference>
<feature type="transmembrane region" description="Helical" evidence="12">
    <location>
        <begin position="289"/>
        <end position="309"/>
    </location>
</feature>
<reference evidence="14" key="2">
    <citation type="submission" date="2020-09" db="EMBL/GenBank/DDBJ databases">
        <authorList>
            <person name="Sun Q."/>
            <person name="Kim S."/>
        </authorList>
    </citation>
    <scope>NUCLEOTIDE SEQUENCE</scope>
    <source>
        <strain evidence="14">KCTC 23732</strain>
    </source>
</reference>
<dbReference type="Pfam" id="PF07690">
    <property type="entry name" value="MFS_1"/>
    <property type="match status" value="1"/>
</dbReference>
<reference evidence="14" key="1">
    <citation type="journal article" date="2014" name="Int. J. Syst. Evol. Microbiol.">
        <title>Complete genome sequence of Corynebacterium casei LMG S-19264T (=DSM 44701T), isolated from a smear-ripened cheese.</title>
        <authorList>
            <consortium name="US DOE Joint Genome Institute (JGI-PGF)"/>
            <person name="Walter F."/>
            <person name="Albersmeier A."/>
            <person name="Kalinowski J."/>
            <person name="Ruckert C."/>
        </authorList>
    </citation>
    <scope>NUCLEOTIDE SEQUENCE</scope>
    <source>
        <strain evidence="14">KCTC 23732</strain>
    </source>
</reference>
<keyword evidence="3" id="KW-0813">Transport</keyword>
<keyword evidence="15" id="KW-1185">Reference proteome</keyword>
<evidence type="ECO:0000256" key="8">
    <source>
        <dbReference type="ARBA" id="ARBA00023136"/>
    </source>
</evidence>
<evidence type="ECO:0000256" key="12">
    <source>
        <dbReference type="SAM" id="Phobius"/>
    </source>
</evidence>
<keyword evidence="9" id="KW-0046">Antibiotic resistance</keyword>
<organism evidence="14 15">
    <name type="scientific">Advenella faeciporci</name>
    <dbReference type="NCBI Taxonomy" id="797535"/>
    <lineage>
        <taxon>Bacteria</taxon>
        <taxon>Pseudomonadati</taxon>
        <taxon>Pseudomonadota</taxon>
        <taxon>Betaproteobacteria</taxon>
        <taxon>Burkholderiales</taxon>
        <taxon>Alcaligenaceae</taxon>
    </lineage>
</organism>
<feature type="domain" description="Major facilitator superfamily (MFS) profile" evidence="13">
    <location>
        <begin position="16"/>
        <end position="398"/>
    </location>
</feature>
<keyword evidence="8 12" id="KW-0472">Membrane</keyword>
<comment type="subunit">
    <text evidence="2">Monomer.</text>
</comment>
<dbReference type="Gene3D" id="1.20.1720.10">
    <property type="entry name" value="Multidrug resistance protein D"/>
    <property type="match status" value="1"/>
</dbReference>
<dbReference type="PROSITE" id="PS00216">
    <property type="entry name" value="SUGAR_TRANSPORT_1"/>
    <property type="match status" value="1"/>
</dbReference>
<feature type="transmembrane region" description="Helical" evidence="12">
    <location>
        <begin position="219"/>
        <end position="239"/>
    </location>
</feature>
<evidence type="ECO:0000256" key="4">
    <source>
        <dbReference type="ARBA" id="ARBA00022475"/>
    </source>
</evidence>
<evidence type="ECO:0000256" key="2">
    <source>
        <dbReference type="ARBA" id="ARBA00011245"/>
    </source>
</evidence>
<name>A0A918JHQ5_9BURK</name>
<feature type="transmembrane region" description="Helical" evidence="12">
    <location>
        <begin position="107"/>
        <end position="128"/>
    </location>
</feature>
<dbReference type="AlphaFoldDB" id="A0A918JHQ5"/>
<dbReference type="InterPro" id="IPR036259">
    <property type="entry name" value="MFS_trans_sf"/>
</dbReference>
<comment type="similarity">
    <text evidence="10">Belongs to the major facilitator superfamily. MdfA family.</text>
</comment>
<dbReference type="GO" id="GO:0046677">
    <property type="term" value="P:response to antibiotic"/>
    <property type="evidence" value="ECO:0007669"/>
    <property type="project" value="UniProtKB-KW"/>
</dbReference>
<protein>
    <recommendedName>
        <fullName evidence="11">Multidrug transporter MdfA</fullName>
    </recommendedName>
</protein>
<evidence type="ECO:0000256" key="1">
    <source>
        <dbReference type="ARBA" id="ARBA00004429"/>
    </source>
</evidence>
<evidence type="ECO:0000256" key="6">
    <source>
        <dbReference type="ARBA" id="ARBA00022692"/>
    </source>
</evidence>
<evidence type="ECO:0000256" key="9">
    <source>
        <dbReference type="ARBA" id="ARBA00023251"/>
    </source>
</evidence>
<evidence type="ECO:0000256" key="3">
    <source>
        <dbReference type="ARBA" id="ARBA00022448"/>
    </source>
</evidence>
<feature type="transmembrane region" description="Helical" evidence="12">
    <location>
        <begin position="82"/>
        <end position="101"/>
    </location>
</feature>
<feature type="transmembrane region" description="Helical" evidence="12">
    <location>
        <begin position="315"/>
        <end position="333"/>
    </location>
</feature>
<evidence type="ECO:0000313" key="14">
    <source>
        <dbReference type="EMBL" id="GGW81229.1"/>
    </source>
</evidence>
<evidence type="ECO:0000259" key="13">
    <source>
        <dbReference type="PROSITE" id="PS50850"/>
    </source>
</evidence>
<dbReference type="InterPro" id="IPR005829">
    <property type="entry name" value="Sugar_transporter_CS"/>
</dbReference>
<dbReference type="Proteomes" id="UP000608345">
    <property type="component" value="Unassembled WGS sequence"/>
</dbReference>
<dbReference type="GO" id="GO:0015385">
    <property type="term" value="F:sodium:proton antiporter activity"/>
    <property type="evidence" value="ECO:0007669"/>
    <property type="project" value="TreeGrafter"/>
</dbReference>
<comment type="subcellular location">
    <subcellularLocation>
        <location evidence="1">Cell inner membrane</location>
        <topology evidence="1">Multi-pass membrane protein</topology>
    </subcellularLocation>
</comment>
<keyword evidence="4" id="KW-1003">Cell membrane</keyword>
<feature type="transmembrane region" description="Helical" evidence="12">
    <location>
        <begin position="168"/>
        <end position="187"/>
    </location>
</feature>
<feature type="transmembrane region" description="Helical" evidence="12">
    <location>
        <begin position="375"/>
        <end position="392"/>
    </location>
</feature>
<keyword evidence="6 12" id="KW-0812">Transmembrane</keyword>
<feature type="transmembrane region" description="Helical" evidence="12">
    <location>
        <begin position="345"/>
        <end position="363"/>
    </location>
</feature>
<comment type="caution">
    <text evidence="14">The sequence shown here is derived from an EMBL/GenBank/DDBJ whole genome shotgun (WGS) entry which is preliminary data.</text>
</comment>
<proteinExistence type="inferred from homology"/>
<dbReference type="InterPro" id="IPR011701">
    <property type="entry name" value="MFS"/>
</dbReference>
<dbReference type="RefSeq" id="WP_189384245.1">
    <property type="nucleotide sequence ID" value="NZ_BAABFY010000056.1"/>
</dbReference>
<evidence type="ECO:0000256" key="10">
    <source>
        <dbReference type="ARBA" id="ARBA00038406"/>
    </source>
</evidence>
<feature type="transmembrane region" description="Helical" evidence="12">
    <location>
        <begin position="12"/>
        <end position="30"/>
    </location>
</feature>
<gene>
    <name evidence="14" type="primary">cmr</name>
    <name evidence="14" type="ORF">GCM10011450_08840</name>
</gene>
<evidence type="ECO:0000313" key="15">
    <source>
        <dbReference type="Proteomes" id="UP000608345"/>
    </source>
</evidence>
<accession>A0A918JHQ5</accession>
<feature type="transmembrane region" description="Helical" evidence="12">
    <location>
        <begin position="140"/>
        <end position="162"/>
    </location>
</feature>
<dbReference type="EMBL" id="BMYS01000004">
    <property type="protein sequence ID" value="GGW81229.1"/>
    <property type="molecule type" value="Genomic_DNA"/>
</dbReference>
<keyword evidence="7 12" id="KW-1133">Transmembrane helix</keyword>